<dbReference type="RefSeq" id="WP_208291939.1">
    <property type="nucleotide sequence ID" value="NZ_SOBR01000008.1"/>
</dbReference>
<gene>
    <name evidence="1" type="ORF">C8E00_10810</name>
</gene>
<name>A0A4R7NFS4_9GAMM</name>
<protein>
    <submittedName>
        <fullName evidence="1">Uncharacterized protein</fullName>
    </submittedName>
</protein>
<sequence>MNLGAYQDCVCRRMGNTQALCRGELTLGEQGKQIRLTPKAGERAVAVVLDGCVLRDNQPKCDGLFLWQGNQRNAAVLVELKGAGDIPHAFEQLAYVKRQRPEYRALVESLRAEAGASRRVMEKAVVITNGMLSKLDQERLENHYGIRVMAVLHCEASSPIPELRNHL</sequence>
<dbReference type="EMBL" id="SOBR01000008">
    <property type="protein sequence ID" value="TDU19222.1"/>
    <property type="molecule type" value="Genomic_DNA"/>
</dbReference>
<proteinExistence type="predicted"/>
<organism evidence="1 2">
    <name type="scientific">Chromohalobacter marismortui</name>
    <dbReference type="NCBI Taxonomy" id="42055"/>
    <lineage>
        <taxon>Bacteria</taxon>
        <taxon>Pseudomonadati</taxon>
        <taxon>Pseudomonadota</taxon>
        <taxon>Gammaproteobacteria</taxon>
        <taxon>Oceanospirillales</taxon>
        <taxon>Halomonadaceae</taxon>
        <taxon>Chromohalobacter</taxon>
    </lineage>
</organism>
<evidence type="ECO:0000313" key="1">
    <source>
        <dbReference type="EMBL" id="TDU19222.1"/>
    </source>
</evidence>
<accession>A0A4R7NFS4</accession>
<comment type="caution">
    <text evidence="1">The sequence shown here is derived from an EMBL/GenBank/DDBJ whole genome shotgun (WGS) entry which is preliminary data.</text>
</comment>
<keyword evidence="2" id="KW-1185">Reference proteome</keyword>
<dbReference type="AlphaFoldDB" id="A0A4R7NFS4"/>
<dbReference type="Proteomes" id="UP000295380">
    <property type="component" value="Unassembled WGS sequence"/>
</dbReference>
<evidence type="ECO:0000313" key="2">
    <source>
        <dbReference type="Proteomes" id="UP000295380"/>
    </source>
</evidence>
<reference evidence="1 2" key="1">
    <citation type="submission" date="2019-03" db="EMBL/GenBank/DDBJ databases">
        <title>Genomic Encyclopedia of Type Strains, Phase IV (KMG-IV): sequencing the most valuable type-strain genomes for metagenomic binning, comparative biology and taxonomic classification.</title>
        <authorList>
            <person name="Goeker M."/>
        </authorList>
    </citation>
    <scope>NUCLEOTIDE SEQUENCE [LARGE SCALE GENOMIC DNA]</scope>
    <source>
        <strain evidence="1 2">DSM 6770</strain>
    </source>
</reference>